<proteinExistence type="predicted"/>
<dbReference type="Proteomes" id="UP001305647">
    <property type="component" value="Unassembled WGS sequence"/>
</dbReference>
<evidence type="ECO:0000313" key="2">
    <source>
        <dbReference type="Proteomes" id="UP001305647"/>
    </source>
</evidence>
<dbReference type="EMBL" id="MU863628">
    <property type="protein sequence ID" value="KAK4103742.1"/>
    <property type="molecule type" value="Genomic_DNA"/>
</dbReference>
<gene>
    <name evidence="1" type="ORF">N658DRAFT_285467</name>
</gene>
<name>A0AAN6Q531_9PEZI</name>
<protein>
    <submittedName>
        <fullName evidence="1">Uncharacterized protein</fullName>
    </submittedName>
</protein>
<reference evidence="1" key="2">
    <citation type="submission" date="2023-05" db="EMBL/GenBank/DDBJ databases">
        <authorList>
            <consortium name="Lawrence Berkeley National Laboratory"/>
            <person name="Steindorff A."/>
            <person name="Hensen N."/>
            <person name="Bonometti L."/>
            <person name="Westerberg I."/>
            <person name="Brannstrom I.O."/>
            <person name="Guillou S."/>
            <person name="Cros-Aarteil S."/>
            <person name="Calhoun S."/>
            <person name="Haridas S."/>
            <person name="Kuo A."/>
            <person name="Mondo S."/>
            <person name="Pangilinan J."/>
            <person name="Riley R."/>
            <person name="Labutti K."/>
            <person name="Andreopoulos B."/>
            <person name="Lipzen A."/>
            <person name="Chen C."/>
            <person name="Yanf M."/>
            <person name="Daum C."/>
            <person name="Ng V."/>
            <person name="Clum A."/>
            <person name="Ohm R."/>
            <person name="Martin F."/>
            <person name="Silar P."/>
            <person name="Natvig D."/>
            <person name="Lalanne C."/>
            <person name="Gautier V."/>
            <person name="Ament-Velasquez S.L."/>
            <person name="Kruys A."/>
            <person name="Hutchinson M.I."/>
            <person name="Powell A.J."/>
            <person name="Barry K."/>
            <person name="Miller A.N."/>
            <person name="Grigoriev I.V."/>
            <person name="Debuchy R."/>
            <person name="Gladieux P."/>
            <person name="Thoren M.H."/>
            <person name="Johannesson H."/>
        </authorList>
    </citation>
    <scope>NUCLEOTIDE SEQUENCE</scope>
    <source>
        <strain evidence="1">CBS 757.83</strain>
    </source>
</reference>
<comment type="caution">
    <text evidence="1">The sequence shown here is derived from an EMBL/GenBank/DDBJ whole genome shotgun (WGS) entry which is preliminary data.</text>
</comment>
<accession>A0AAN6Q531</accession>
<dbReference type="AlphaFoldDB" id="A0AAN6Q531"/>
<reference evidence="1" key="1">
    <citation type="journal article" date="2023" name="Mol. Phylogenet. Evol.">
        <title>Genome-scale phylogeny and comparative genomics of the fungal order Sordariales.</title>
        <authorList>
            <person name="Hensen N."/>
            <person name="Bonometti L."/>
            <person name="Westerberg I."/>
            <person name="Brannstrom I.O."/>
            <person name="Guillou S."/>
            <person name="Cros-Aarteil S."/>
            <person name="Calhoun S."/>
            <person name="Haridas S."/>
            <person name="Kuo A."/>
            <person name="Mondo S."/>
            <person name="Pangilinan J."/>
            <person name="Riley R."/>
            <person name="LaButti K."/>
            <person name="Andreopoulos B."/>
            <person name="Lipzen A."/>
            <person name="Chen C."/>
            <person name="Yan M."/>
            <person name="Daum C."/>
            <person name="Ng V."/>
            <person name="Clum A."/>
            <person name="Steindorff A."/>
            <person name="Ohm R.A."/>
            <person name="Martin F."/>
            <person name="Silar P."/>
            <person name="Natvig D.O."/>
            <person name="Lalanne C."/>
            <person name="Gautier V."/>
            <person name="Ament-Velasquez S.L."/>
            <person name="Kruys A."/>
            <person name="Hutchinson M.I."/>
            <person name="Powell A.J."/>
            <person name="Barry K."/>
            <person name="Miller A.N."/>
            <person name="Grigoriev I.V."/>
            <person name="Debuchy R."/>
            <person name="Gladieux P."/>
            <person name="Hiltunen Thoren M."/>
            <person name="Johannesson H."/>
        </authorList>
    </citation>
    <scope>NUCLEOTIDE SEQUENCE</scope>
    <source>
        <strain evidence="1">CBS 757.83</strain>
    </source>
</reference>
<keyword evidence="2" id="KW-1185">Reference proteome</keyword>
<sequence length="182" mass="19928">MCVPRPPSSSSVTSPCRGLVSEDAATNAIGSRGAKCPRPLPVLSLTWRVVHRMGGMTTRGHNVGKNNPINGPNSQNPIHIQQLELINHSSTTLPKASFPNCRRVHSPLTRHARILASHQLHSRVLESTTNWRQDTVCAAQTVPLLKCPVTCRWSLSHQSASTSRARRLRLARGGYMQPAPRA</sequence>
<organism evidence="1 2">
    <name type="scientific">Parathielavia hyrcaniae</name>
    <dbReference type="NCBI Taxonomy" id="113614"/>
    <lineage>
        <taxon>Eukaryota</taxon>
        <taxon>Fungi</taxon>
        <taxon>Dikarya</taxon>
        <taxon>Ascomycota</taxon>
        <taxon>Pezizomycotina</taxon>
        <taxon>Sordariomycetes</taxon>
        <taxon>Sordariomycetidae</taxon>
        <taxon>Sordariales</taxon>
        <taxon>Chaetomiaceae</taxon>
        <taxon>Parathielavia</taxon>
    </lineage>
</organism>
<evidence type="ECO:0000313" key="1">
    <source>
        <dbReference type="EMBL" id="KAK4103742.1"/>
    </source>
</evidence>